<dbReference type="InterPro" id="IPR005829">
    <property type="entry name" value="Sugar_transporter_CS"/>
</dbReference>
<feature type="compositionally biased region" description="Polar residues" evidence="7">
    <location>
        <begin position="540"/>
        <end position="563"/>
    </location>
</feature>
<organism evidence="10 11">
    <name type="scientific">Agrocybe pediades</name>
    <dbReference type="NCBI Taxonomy" id="84607"/>
    <lineage>
        <taxon>Eukaryota</taxon>
        <taxon>Fungi</taxon>
        <taxon>Dikarya</taxon>
        <taxon>Basidiomycota</taxon>
        <taxon>Agaricomycotina</taxon>
        <taxon>Agaricomycetes</taxon>
        <taxon>Agaricomycetidae</taxon>
        <taxon>Agaricales</taxon>
        <taxon>Agaricineae</taxon>
        <taxon>Strophariaceae</taxon>
        <taxon>Agrocybe</taxon>
    </lineage>
</organism>
<keyword evidence="5 8" id="KW-1133">Transmembrane helix</keyword>
<dbReference type="Proteomes" id="UP000521872">
    <property type="component" value="Unassembled WGS sequence"/>
</dbReference>
<gene>
    <name evidence="10" type="ORF">D9613_001493</name>
</gene>
<dbReference type="AlphaFoldDB" id="A0A8H4R3Q9"/>
<dbReference type="PROSITE" id="PS50850">
    <property type="entry name" value="MFS"/>
    <property type="match status" value="1"/>
</dbReference>
<evidence type="ECO:0000256" key="6">
    <source>
        <dbReference type="ARBA" id="ARBA00023136"/>
    </source>
</evidence>
<keyword evidence="4 8" id="KW-0812">Transmembrane</keyword>
<dbReference type="PANTHER" id="PTHR23501:SF78">
    <property type="entry name" value="MAJOR FACILITATOR SUPERFAMILY (MFS) PROFILE DOMAIN-CONTAINING PROTEIN-RELATED"/>
    <property type="match status" value="1"/>
</dbReference>
<feature type="transmembrane region" description="Helical" evidence="8">
    <location>
        <begin position="319"/>
        <end position="340"/>
    </location>
</feature>
<feature type="transmembrane region" description="Helical" evidence="8">
    <location>
        <begin position="282"/>
        <end position="307"/>
    </location>
</feature>
<feature type="transmembrane region" description="Helical" evidence="8">
    <location>
        <begin position="176"/>
        <end position="198"/>
    </location>
</feature>
<dbReference type="Gene3D" id="1.20.1720.10">
    <property type="entry name" value="Multidrug resistance protein D"/>
    <property type="match status" value="1"/>
</dbReference>
<proteinExistence type="inferred from homology"/>
<dbReference type="Gene3D" id="1.20.1250.20">
    <property type="entry name" value="MFS general substrate transporter like domains"/>
    <property type="match status" value="1"/>
</dbReference>
<keyword evidence="11" id="KW-1185">Reference proteome</keyword>
<feature type="transmembrane region" description="Helical" evidence="8">
    <location>
        <begin position="111"/>
        <end position="134"/>
    </location>
</feature>
<dbReference type="GO" id="GO:0012505">
    <property type="term" value="C:endomembrane system"/>
    <property type="evidence" value="ECO:0007669"/>
    <property type="project" value="UniProtKB-SubCell"/>
</dbReference>
<dbReference type="PRINTS" id="PR01036">
    <property type="entry name" value="TCRTETB"/>
</dbReference>
<sequence length="563" mass="60152">MGTKVVEIQDQTSRLTGLQLFIVFIGLNLALLISFLDATSVSTALPDIAAELKAGNSISWTGTSFLVANTGFQIITARLSDIFGRKVVLIGALALFGFGDLLCGFAKSEAWLYACRAIAGIGGGGINSLTMIILSDIVSIDKRAKYQGLLGISIALGSGIGPLIGGALSERATWRWTFWFTVPLTIVTIVLIWFLLPLKHVTGGVKEKLLKIDWLGSMLSLAAIVLILVPISGGGSLYGWASPTFLALLITGTFLAVVFLAVESKCARLPIMPLHIFRVPTVSLILLQTFFVGMIFYGGTFFTPIYLQNVLGYSPIMSGVIILPLVLTQVFSTSGVGFIVQMTDRLKPCIIAGFGIWLAGQAAQTVFGRNTHVGVIVGVLFVQGVGVGATLQIRTAISLVLAQASAEPIDRAVVTGTRNFARTSGGALGLAASNAILNNLFRKNLPASLPDDLRSSLLESVSNIPPDLDPAMREAILSAYNDALHWVFVYFAPVIGVCFLLCFFMKDQRLKSLNRPKESSNEKSLPSSPDSVSLSGDETAFSSRTTTITIPTNESRPSSRPQL</sequence>
<feature type="transmembrane region" description="Helical" evidence="8">
    <location>
        <begin position="210"/>
        <end position="231"/>
    </location>
</feature>
<name>A0A8H4R3Q9_9AGAR</name>
<evidence type="ECO:0000256" key="2">
    <source>
        <dbReference type="ARBA" id="ARBA00008335"/>
    </source>
</evidence>
<evidence type="ECO:0000256" key="1">
    <source>
        <dbReference type="ARBA" id="ARBA00004127"/>
    </source>
</evidence>
<comment type="similarity">
    <text evidence="2">Belongs to the major facilitator superfamily.</text>
</comment>
<feature type="compositionally biased region" description="Low complexity" evidence="7">
    <location>
        <begin position="524"/>
        <end position="535"/>
    </location>
</feature>
<feature type="transmembrane region" description="Helical" evidence="8">
    <location>
        <begin position="20"/>
        <end position="38"/>
    </location>
</feature>
<keyword evidence="3" id="KW-0813">Transport</keyword>
<dbReference type="InterPro" id="IPR036259">
    <property type="entry name" value="MFS_trans_sf"/>
</dbReference>
<feature type="transmembrane region" description="Helical" evidence="8">
    <location>
        <begin position="58"/>
        <end position="75"/>
    </location>
</feature>
<reference evidence="10 11" key="1">
    <citation type="submission" date="2019-12" db="EMBL/GenBank/DDBJ databases">
        <authorList>
            <person name="Floudas D."/>
            <person name="Bentzer J."/>
            <person name="Ahren D."/>
            <person name="Johansson T."/>
            <person name="Persson P."/>
            <person name="Tunlid A."/>
        </authorList>
    </citation>
    <scope>NUCLEOTIDE SEQUENCE [LARGE SCALE GENOMIC DNA]</scope>
    <source>
        <strain evidence="10 11">CBS 102.39</strain>
    </source>
</reference>
<evidence type="ECO:0000256" key="8">
    <source>
        <dbReference type="SAM" id="Phobius"/>
    </source>
</evidence>
<accession>A0A8H4R3Q9</accession>
<dbReference type="GO" id="GO:0022857">
    <property type="term" value="F:transmembrane transporter activity"/>
    <property type="evidence" value="ECO:0007669"/>
    <property type="project" value="InterPro"/>
</dbReference>
<evidence type="ECO:0000256" key="5">
    <source>
        <dbReference type="ARBA" id="ARBA00022989"/>
    </source>
</evidence>
<feature type="transmembrane region" description="Helical" evidence="8">
    <location>
        <begin position="87"/>
        <end position="105"/>
    </location>
</feature>
<dbReference type="PANTHER" id="PTHR23501">
    <property type="entry name" value="MAJOR FACILITATOR SUPERFAMILY"/>
    <property type="match status" value="1"/>
</dbReference>
<evidence type="ECO:0000256" key="4">
    <source>
        <dbReference type="ARBA" id="ARBA00022692"/>
    </source>
</evidence>
<protein>
    <recommendedName>
        <fullName evidence="9">Major facilitator superfamily (MFS) profile domain-containing protein</fullName>
    </recommendedName>
</protein>
<comment type="caution">
    <text evidence="10">The sequence shown here is derived from an EMBL/GenBank/DDBJ whole genome shotgun (WGS) entry which is preliminary data.</text>
</comment>
<dbReference type="SUPFAM" id="SSF103473">
    <property type="entry name" value="MFS general substrate transporter"/>
    <property type="match status" value="2"/>
</dbReference>
<dbReference type="EMBL" id="JAACJL010000001">
    <property type="protein sequence ID" value="KAF4622909.1"/>
    <property type="molecule type" value="Genomic_DNA"/>
</dbReference>
<dbReference type="FunFam" id="1.20.1720.10:FF:000013">
    <property type="entry name" value="Related to multidrug resistance proteins"/>
    <property type="match status" value="1"/>
</dbReference>
<dbReference type="Pfam" id="PF07690">
    <property type="entry name" value="MFS_1"/>
    <property type="match status" value="1"/>
</dbReference>
<dbReference type="PROSITE" id="PS00216">
    <property type="entry name" value="SUGAR_TRANSPORT_1"/>
    <property type="match status" value="1"/>
</dbReference>
<evidence type="ECO:0000259" key="9">
    <source>
        <dbReference type="PROSITE" id="PS50850"/>
    </source>
</evidence>
<feature type="transmembrane region" description="Helical" evidence="8">
    <location>
        <begin position="483"/>
        <end position="505"/>
    </location>
</feature>
<feature type="transmembrane region" description="Helical" evidence="8">
    <location>
        <begin position="146"/>
        <end position="164"/>
    </location>
</feature>
<dbReference type="InterPro" id="IPR020846">
    <property type="entry name" value="MFS_dom"/>
</dbReference>
<feature type="transmembrane region" description="Helical" evidence="8">
    <location>
        <begin position="373"/>
        <end position="402"/>
    </location>
</feature>
<evidence type="ECO:0000313" key="10">
    <source>
        <dbReference type="EMBL" id="KAF4622909.1"/>
    </source>
</evidence>
<dbReference type="GO" id="GO:0005886">
    <property type="term" value="C:plasma membrane"/>
    <property type="evidence" value="ECO:0007669"/>
    <property type="project" value="TreeGrafter"/>
</dbReference>
<feature type="transmembrane region" description="Helical" evidence="8">
    <location>
        <begin position="237"/>
        <end position="262"/>
    </location>
</feature>
<dbReference type="InterPro" id="IPR011701">
    <property type="entry name" value="MFS"/>
</dbReference>
<evidence type="ECO:0000256" key="7">
    <source>
        <dbReference type="SAM" id="MobiDB-lite"/>
    </source>
</evidence>
<keyword evidence="6 8" id="KW-0472">Membrane</keyword>
<comment type="subcellular location">
    <subcellularLocation>
        <location evidence="1">Endomembrane system</location>
        <topology evidence="1">Multi-pass membrane protein</topology>
    </subcellularLocation>
</comment>
<evidence type="ECO:0000313" key="11">
    <source>
        <dbReference type="Proteomes" id="UP000521872"/>
    </source>
</evidence>
<feature type="domain" description="Major facilitator superfamily (MFS) profile" evidence="9">
    <location>
        <begin position="23"/>
        <end position="510"/>
    </location>
</feature>
<evidence type="ECO:0000256" key="3">
    <source>
        <dbReference type="ARBA" id="ARBA00022448"/>
    </source>
</evidence>
<feature type="region of interest" description="Disordered" evidence="7">
    <location>
        <begin position="514"/>
        <end position="563"/>
    </location>
</feature>